<organism evidence="1">
    <name type="scientific">Myoviridae sp. ctCo31</name>
    <dbReference type="NCBI Taxonomy" id="2825053"/>
    <lineage>
        <taxon>Viruses</taxon>
        <taxon>Duplodnaviria</taxon>
        <taxon>Heunggongvirae</taxon>
        <taxon>Uroviricota</taxon>
        <taxon>Caudoviricetes</taxon>
    </lineage>
</organism>
<dbReference type="EMBL" id="BK016109">
    <property type="protein sequence ID" value="DAF95732.1"/>
    <property type="molecule type" value="Genomic_DNA"/>
</dbReference>
<evidence type="ECO:0000313" key="1">
    <source>
        <dbReference type="EMBL" id="DAF95732.1"/>
    </source>
</evidence>
<accession>A0A8S5UMT1</accession>
<reference evidence="1" key="1">
    <citation type="journal article" date="2021" name="Proc. Natl. Acad. Sci. U.S.A.">
        <title>A Catalog of Tens of Thousands of Viruses from Human Metagenomes Reveals Hidden Associations with Chronic Diseases.</title>
        <authorList>
            <person name="Tisza M.J."/>
            <person name="Buck C.B."/>
        </authorList>
    </citation>
    <scope>NUCLEOTIDE SEQUENCE</scope>
    <source>
        <strain evidence="1">CtCo31</strain>
    </source>
</reference>
<protein>
    <submittedName>
        <fullName evidence="1">Uncharacterized protein</fullName>
    </submittedName>
</protein>
<sequence>MMLLKINRFYLMNLILPIKIIDSIMDLFIRMA</sequence>
<proteinExistence type="predicted"/>
<name>A0A8S5UMT1_9CAUD</name>